<proteinExistence type="predicted"/>
<reference evidence="1" key="2">
    <citation type="submission" date="2020-11" db="EMBL/GenBank/DDBJ databases">
        <authorList>
            <person name="McCartney M.A."/>
            <person name="Auch B."/>
            <person name="Kono T."/>
            <person name="Mallez S."/>
            <person name="Becker A."/>
            <person name="Gohl D.M."/>
            <person name="Silverstein K.A.T."/>
            <person name="Koren S."/>
            <person name="Bechman K.B."/>
            <person name="Herman A."/>
            <person name="Abrahante J.E."/>
            <person name="Garbe J."/>
        </authorList>
    </citation>
    <scope>NUCLEOTIDE SEQUENCE</scope>
    <source>
        <strain evidence="1">Duluth1</strain>
        <tissue evidence="1">Whole animal</tissue>
    </source>
</reference>
<dbReference type="AlphaFoldDB" id="A0A9D4K1P9"/>
<keyword evidence="2" id="KW-1185">Reference proteome</keyword>
<accession>A0A9D4K1P9</accession>
<dbReference type="Proteomes" id="UP000828390">
    <property type="component" value="Unassembled WGS sequence"/>
</dbReference>
<sequence length="82" mass="9296">MPSSDILSAILDRLNAVDKKLSQLDQIQQTVSSIVSRIDKMAQQIPNFESRIKDVEQSCDFSDSAIENLKKDDCVWLNIKIN</sequence>
<gene>
    <name evidence="1" type="ORF">DPMN_130305</name>
</gene>
<comment type="caution">
    <text evidence="1">The sequence shown here is derived from an EMBL/GenBank/DDBJ whole genome shotgun (WGS) entry which is preliminary data.</text>
</comment>
<evidence type="ECO:0000313" key="2">
    <source>
        <dbReference type="Proteomes" id="UP000828390"/>
    </source>
</evidence>
<organism evidence="1 2">
    <name type="scientific">Dreissena polymorpha</name>
    <name type="common">Zebra mussel</name>
    <name type="synonym">Mytilus polymorpha</name>
    <dbReference type="NCBI Taxonomy" id="45954"/>
    <lineage>
        <taxon>Eukaryota</taxon>
        <taxon>Metazoa</taxon>
        <taxon>Spiralia</taxon>
        <taxon>Lophotrochozoa</taxon>
        <taxon>Mollusca</taxon>
        <taxon>Bivalvia</taxon>
        <taxon>Autobranchia</taxon>
        <taxon>Heteroconchia</taxon>
        <taxon>Euheterodonta</taxon>
        <taxon>Imparidentia</taxon>
        <taxon>Neoheterodontei</taxon>
        <taxon>Myida</taxon>
        <taxon>Dreissenoidea</taxon>
        <taxon>Dreissenidae</taxon>
        <taxon>Dreissena</taxon>
    </lineage>
</organism>
<name>A0A9D4K1P9_DREPO</name>
<evidence type="ECO:0000313" key="1">
    <source>
        <dbReference type="EMBL" id="KAH3828348.1"/>
    </source>
</evidence>
<dbReference type="EMBL" id="JAIWYP010000005">
    <property type="protein sequence ID" value="KAH3828348.1"/>
    <property type="molecule type" value="Genomic_DNA"/>
</dbReference>
<protein>
    <submittedName>
        <fullName evidence="1">Uncharacterized protein</fullName>
    </submittedName>
</protein>
<reference evidence="1" key="1">
    <citation type="journal article" date="2019" name="bioRxiv">
        <title>The Genome of the Zebra Mussel, Dreissena polymorpha: A Resource for Invasive Species Research.</title>
        <authorList>
            <person name="McCartney M.A."/>
            <person name="Auch B."/>
            <person name="Kono T."/>
            <person name="Mallez S."/>
            <person name="Zhang Y."/>
            <person name="Obille A."/>
            <person name="Becker A."/>
            <person name="Abrahante J.E."/>
            <person name="Garbe J."/>
            <person name="Badalamenti J.P."/>
            <person name="Herman A."/>
            <person name="Mangelson H."/>
            <person name="Liachko I."/>
            <person name="Sullivan S."/>
            <person name="Sone E.D."/>
            <person name="Koren S."/>
            <person name="Silverstein K.A.T."/>
            <person name="Beckman K.B."/>
            <person name="Gohl D.M."/>
        </authorList>
    </citation>
    <scope>NUCLEOTIDE SEQUENCE</scope>
    <source>
        <strain evidence="1">Duluth1</strain>
        <tissue evidence="1">Whole animal</tissue>
    </source>
</reference>